<dbReference type="Proteomes" id="UP000282971">
    <property type="component" value="Unassembled WGS sequence"/>
</dbReference>
<keyword evidence="3" id="KW-1185">Reference proteome</keyword>
<dbReference type="EMBL" id="SACN01000003">
    <property type="protein sequence ID" value="RVT90173.1"/>
    <property type="molecule type" value="Genomic_DNA"/>
</dbReference>
<comment type="caution">
    <text evidence="2">The sequence shown here is derived from an EMBL/GenBank/DDBJ whole genome shotgun (WGS) entry which is preliminary data.</text>
</comment>
<keyword evidence="1" id="KW-0472">Membrane</keyword>
<proteinExistence type="predicted"/>
<accession>A0A437LXX1</accession>
<evidence type="ECO:0000313" key="3">
    <source>
        <dbReference type="Proteomes" id="UP000282971"/>
    </source>
</evidence>
<keyword evidence="1" id="KW-1133">Transmembrane helix</keyword>
<protein>
    <submittedName>
        <fullName evidence="2">Uncharacterized protein</fullName>
    </submittedName>
</protein>
<evidence type="ECO:0000256" key="1">
    <source>
        <dbReference type="SAM" id="Phobius"/>
    </source>
</evidence>
<name>A0A437LXX1_9SPHN</name>
<keyword evidence="1" id="KW-0812">Transmembrane</keyword>
<dbReference type="RefSeq" id="WP_127745425.1">
    <property type="nucleotide sequence ID" value="NZ_SACN01000003.1"/>
</dbReference>
<feature type="transmembrane region" description="Helical" evidence="1">
    <location>
        <begin position="57"/>
        <end position="78"/>
    </location>
</feature>
<gene>
    <name evidence="2" type="ORF">EOD43_17875</name>
</gene>
<sequence length="81" mass="9098">MAFPKLRSMLTEEQNVRVMPRLAGADDRAMPSPARELQGRILPTLDIEPTVQKYPRVVRVALLVTIPTAMWALIFRAVGIL</sequence>
<dbReference type="AlphaFoldDB" id="A0A437LXX1"/>
<evidence type="ECO:0000313" key="2">
    <source>
        <dbReference type="EMBL" id="RVT90173.1"/>
    </source>
</evidence>
<organism evidence="2 3">
    <name type="scientific">Sphingomonas crocodyli</name>
    <dbReference type="NCBI Taxonomy" id="1979270"/>
    <lineage>
        <taxon>Bacteria</taxon>
        <taxon>Pseudomonadati</taxon>
        <taxon>Pseudomonadota</taxon>
        <taxon>Alphaproteobacteria</taxon>
        <taxon>Sphingomonadales</taxon>
        <taxon>Sphingomonadaceae</taxon>
        <taxon>Sphingomonas</taxon>
    </lineage>
</organism>
<reference evidence="2 3" key="1">
    <citation type="submission" date="2019-01" db="EMBL/GenBank/DDBJ databases">
        <authorList>
            <person name="Chen W.-M."/>
        </authorList>
    </citation>
    <scope>NUCLEOTIDE SEQUENCE [LARGE SCALE GENOMIC DNA]</scope>
    <source>
        <strain evidence="2 3">CCP-7</strain>
    </source>
</reference>